<dbReference type="PANTHER" id="PTHR46401:SF2">
    <property type="entry name" value="GLYCOSYLTRANSFERASE WBBK-RELATED"/>
    <property type="match status" value="1"/>
</dbReference>
<reference evidence="3 4" key="1">
    <citation type="submission" date="2018-12" db="EMBL/GenBank/DDBJ databases">
        <authorList>
            <person name="Yu L."/>
        </authorList>
    </citation>
    <scope>NUCLEOTIDE SEQUENCE [LARGE SCALE GENOMIC DNA]</scope>
    <source>
        <strain evidence="3 4">S5H2222</strain>
    </source>
</reference>
<keyword evidence="4" id="KW-1185">Reference proteome</keyword>
<evidence type="ECO:0000313" key="4">
    <source>
        <dbReference type="Proteomes" id="UP000276349"/>
    </source>
</evidence>
<dbReference type="OrthoDB" id="2052976at2"/>
<name>A0A3S0HLB7_9BACI</name>
<feature type="domain" description="Glycosyl transferase family 1" evidence="2">
    <location>
        <begin position="202"/>
        <end position="346"/>
    </location>
</feature>
<dbReference type="EMBL" id="RXNR01000022">
    <property type="protein sequence ID" value="RTQ93160.1"/>
    <property type="molecule type" value="Genomic_DNA"/>
</dbReference>
<dbReference type="Proteomes" id="UP000276349">
    <property type="component" value="Unassembled WGS sequence"/>
</dbReference>
<dbReference type="SUPFAM" id="SSF53756">
    <property type="entry name" value="UDP-Glycosyltransferase/glycogen phosphorylase"/>
    <property type="match status" value="1"/>
</dbReference>
<dbReference type="Gene3D" id="3.40.50.2000">
    <property type="entry name" value="Glycogen Phosphorylase B"/>
    <property type="match status" value="2"/>
</dbReference>
<evidence type="ECO:0000256" key="1">
    <source>
        <dbReference type="ARBA" id="ARBA00022679"/>
    </source>
</evidence>
<evidence type="ECO:0000259" key="2">
    <source>
        <dbReference type="Pfam" id="PF00534"/>
    </source>
</evidence>
<sequence>MKPKVLLAQNSAFIANRLPRAARALKQAGYDVEILNWDRGINSEVIQTASSQFAQEGIKVHSIYCGETPYGKGILTAFQKGKFIYKVVKFLLKNGHNYQVVHAIDFDLAYPTYLAKKIKRKLTFKFIYDIADFVETFHSPIPKPIRRQISKLSANIMEHADLIIIPDENRLINIPSTFYSKIQVISNTIDPPKKVREYPIDKSEKKINILYYGALSKDRGIKLLLQLARLENVAIWIAGKGELQEEIVQHAEKSENIHFLGYLEFDQILSVVQQVHLIYMVYDPSYQHNQIASPNKLFEALYLGKPCIVTEGTSIDQFVEKNNIGYVVTFDVAHLVDTIKSITIDELELKGENAKLLYPHYSWDKTRKTLLNIYYSITNNGDTI</sequence>
<keyword evidence="1 3" id="KW-0808">Transferase</keyword>
<organism evidence="3 4">
    <name type="scientific">Lysinibacillus telephonicus</name>
    <dbReference type="NCBI Taxonomy" id="1714840"/>
    <lineage>
        <taxon>Bacteria</taxon>
        <taxon>Bacillati</taxon>
        <taxon>Bacillota</taxon>
        <taxon>Bacilli</taxon>
        <taxon>Bacillales</taxon>
        <taxon>Bacillaceae</taxon>
        <taxon>Lysinibacillus</taxon>
    </lineage>
</organism>
<accession>A0A3S0HLB7</accession>
<dbReference type="Pfam" id="PF00534">
    <property type="entry name" value="Glycos_transf_1"/>
    <property type="match status" value="1"/>
</dbReference>
<dbReference type="PANTHER" id="PTHR46401">
    <property type="entry name" value="GLYCOSYLTRANSFERASE WBBK-RELATED"/>
    <property type="match status" value="1"/>
</dbReference>
<dbReference type="GO" id="GO:0016757">
    <property type="term" value="F:glycosyltransferase activity"/>
    <property type="evidence" value="ECO:0007669"/>
    <property type="project" value="InterPro"/>
</dbReference>
<gene>
    <name evidence="3" type="ORF">EKG35_09515</name>
</gene>
<comment type="caution">
    <text evidence="3">The sequence shown here is derived from an EMBL/GenBank/DDBJ whole genome shotgun (WGS) entry which is preliminary data.</text>
</comment>
<evidence type="ECO:0000313" key="3">
    <source>
        <dbReference type="EMBL" id="RTQ93160.1"/>
    </source>
</evidence>
<proteinExistence type="predicted"/>
<dbReference type="AlphaFoldDB" id="A0A3S0HLB7"/>
<dbReference type="GO" id="GO:0009103">
    <property type="term" value="P:lipopolysaccharide biosynthetic process"/>
    <property type="evidence" value="ECO:0007669"/>
    <property type="project" value="TreeGrafter"/>
</dbReference>
<dbReference type="RefSeq" id="WP_126294218.1">
    <property type="nucleotide sequence ID" value="NZ_RXNR01000022.1"/>
</dbReference>
<dbReference type="InterPro" id="IPR001296">
    <property type="entry name" value="Glyco_trans_1"/>
</dbReference>
<protein>
    <submittedName>
        <fullName evidence="3">Glycosyltransferase</fullName>
    </submittedName>
</protein>